<dbReference type="PANTHER" id="PTHR11685">
    <property type="entry name" value="RBR FAMILY RING FINGER AND IBR DOMAIN-CONTAINING"/>
    <property type="match status" value="1"/>
</dbReference>
<evidence type="ECO:0000313" key="12">
    <source>
        <dbReference type="Proteomes" id="UP001385951"/>
    </source>
</evidence>
<feature type="domain" description="RING-type" evidence="10">
    <location>
        <begin position="166"/>
        <end position="363"/>
    </location>
</feature>
<dbReference type="GO" id="GO:0061630">
    <property type="term" value="F:ubiquitin protein ligase activity"/>
    <property type="evidence" value="ECO:0007669"/>
    <property type="project" value="UniProtKB-EC"/>
</dbReference>
<comment type="caution">
    <text evidence="11">The sequence shown here is derived from an EMBL/GenBank/DDBJ whole genome shotgun (WGS) entry which is preliminary data.</text>
</comment>
<proteinExistence type="predicted"/>
<gene>
    <name evidence="11" type="ORF">QCA50_018268</name>
</gene>
<dbReference type="SUPFAM" id="SSF57850">
    <property type="entry name" value="RING/U-box"/>
    <property type="match status" value="2"/>
</dbReference>
<evidence type="ECO:0000256" key="7">
    <source>
        <dbReference type="ARBA" id="ARBA00022786"/>
    </source>
</evidence>
<evidence type="ECO:0000256" key="5">
    <source>
        <dbReference type="ARBA" id="ARBA00022737"/>
    </source>
</evidence>
<evidence type="ECO:0000256" key="8">
    <source>
        <dbReference type="ARBA" id="ARBA00022833"/>
    </source>
</evidence>
<keyword evidence="3" id="KW-0808">Transferase</keyword>
<organism evidence="11 12">
    <name type="scientific">Cerrena zonata</name>
    <dbReference type="NCBI Taxonomy" id="2478898"/>
    <lineage>
        <taxon>Eukaryota</taxon>
        <taxon>Fungi</taxon>
        <taxon>Dikarya</taxon>
        <taxon>Basidiomycota</taxon>
        <taxon>Agaricomycotina</taxon>
        <taxon>Agaricomycetes</taxon>
        <taxon>Polyporales</taxon>
        <taxon>Cerrenaceae</taxon>
        <taxon>Cerrena</taxon>
    </lineage>
</organism>
<keyword evidence="12" id="KW-1185">Reference proteome</keyword>
<keyword evidence="4" id="KW-0479">Metal-binding</keyword>
<accession>A0AAW0FDF0</accession>
<keyword evidence="6" id="KW-0863">Zinc-finger</keyword>
<dbReference type="PROSITE" id="PS51873">
    <property type="entry name" value="TRIAD"/>
    <property type="match status" value="1"/>
</dbReference>
<dbReference type="Gene3D" id="3.30.40.10">
    <property type="entry name" value="Zinc/RING finger domain, C3HC4 (zinc finger)"/>
    <property type="match status" value="1"/>
</dbReference>
<dbReference type="GO" id="GO:0008270">
    <property type="term" value="F:zinc ion binding"/>
    <property type="evidence" value="ECO:0007669"/>
    <property type="project" value="UniProtKB-KW"/>
</dbReference>
<feature type="compositionally biased region" description="Low complexity" evidence="9">
    <location>
        <begin position="504"/>
        <end position="518"/>
    </location>
</feature>
<dbReference type="Gene3D" id="1.20.120.1750">
    <property type="match status" value="1"/>
</dbReference>
<reference evidence="11 12" key="1">
    <citation type="submission" date="2022-09" db="EMBL/GenBank/DDBJ databases">
        <authorList>
            <person name="Palmer J.M."/>
        </authorList>
    </citation>
    <scope>NUCLEOTIDE SEQUENCE [LARGE SCALE GENOMIC DNA]</scope>
    <source>
        <strain evidence="11 12">DSM 7382</strain>
    </source>
</reference>
<evidence type="ECO:0000259" key="10">
    <source>
        <dbReference type="PROSITE" id="PS51873"/>
    </source>
</evidence>
<dbReference type="InterPro" id="IPR031127">
    <property type="entry name" value="E3_UB_ligase_RBR"/>
</dbReference>
<evidence type="ECO:0000256" key="4">
    <source>
        <dbReference type="ARBA" id="ARBA00022723"/>
    </source>
</evidence>
<evidence type="ECO:0000256" key="9">
    <source>
        <dbReference type="SAM" id="MobiDB-lite"/>
    </source>
</evidence>
<dbReference type="GO" id="GO:0016567">
    <property type="term" value="P:protein ubiquitination"/>
    <property type="evidence" value="ECO:0007669"/>
    <property type="project" value="InterPro"/>
</dbReference>
<dbReference type="EMBL" id="JASBNA010000068">
    <property type="protein sequence ID" value="KAK7678686.1"/>
    <property type="molecule type" value="Genomic_DNA"/>
</dbReference>
<name>A0AAW0FDF0_9APHY</name>
<feature type="compositionally biased region" description="Basic and acidic residues" evidence="9">
    <location>
        <begin position="459"/>
        <end position="475"/>
    </location>
</feature>
<comment type="catalytic activity">
    <reaction evidence="1">
        <text>[E2 ubiquitin-conjugating enzyme]-S-ubiquitinyl-L-cysteine + [acceptor protein]-L-lysine = [E2 ubiquitin-conjugating enzyme]-L-cysteine + [acceptor protein]-N(6)-ubiquitinyl-L-lysine.</text>
        <dbReference type="EC" id="2.3.2.31"/>
    </reaction>
</comment>
<feature type="compositionally biased region" description="Polar residues" evidence="9">
    <location>
        <begin position="538"/>
        <end position="551"/>
    </location>
</feature>
<dbReference type="InterPro" id="IPR013083">
    <property type="entry name" value="Znf_RING/FYVE/PHD"/>
</dbReference>
<dbReference type="InterPro" id="IPR044066">
    <property type="entry name" value="TRIAD_supradom"/>
</dbReference>
<feature type="compositionally biased region" description="Polar residues" evidence="9">
    <location>
        <begin position="426"/>
        <end position="436"/>
    </location>
</feature>
<evidence type="ECO:0000313" key="11">
    <source>
        <dbReference type="EMBL" id="KAK7678686.1"/>
    </source>
</evidence>
<dbReference type="Proteomes" id="UP001385951">
    <property type="component" value="Unassembled WGS sequence"/>
</dbReference>
<keyword evidence="8" id="KW-0862">Zinc</keyword>
<keyword evidence="7" id="KW-0833">Ubl conjugation pathway</keyword>
<dbReference type="AlphaFoldDB" id="A0AAW0FDF0"/>
<dbReference type="EC" id="2.3.2.31" evidence="2"/>
<evidence type="ECO:0000256" key="3">
    <source>
        <dbReference type="ARBA" id="ARBA00022679"/>
    </source>
</evidence>
<dbReference type="Pfam" id="PF01485">
    <property type="entry name" value="IBR"/>
    <property type="match status" value="1"/>
</dbReference>
<dbReference type="CDD" id="cd22584">
    <property type="entry name" value="Rcat_RBR_unk"/>
    <property type="match status" value="1"/>
</dbReference>
<protein>
    <recommendedName>
        <fullName evidence="2">RBR-type E3 ubiquitin transferase</fullName>
        <ecNumber evidence="2">2.3.2.31</ecNumber>
    </recommendedName>
</protein>
<dbReference type="InterPro" id="IPR002867">
    <property type="entry name" value="IBR_dom"/>
</dbReference>
<evidence type="ECO:0000256" key="1">
    <source>
        <dbReference type="ARBA" id="ARBA00001798"/>
    </source>
</evidence>
<sequence>MALVDSSRPRYGDRTSRLLSDCEETYAALANLSIEDATGDMPVDSDTAYAIRLAREEAILQRQFDVNRALAESLQNADEDEDEPNILNQGRGLRRMTQIQTIQPVVRTISTPNHDLPKGTMTTSPIVPIISTSWWGSLVSQWWNGLGSSSNVTVAESSRAHERRLTGHDCVICGDAIRGTEVHTPCNHYYDKNCIVELFQAATRDETLYPPRCCRQHIPLSSVRGLLTADAIKLFEQKAIEFGTLNRVYCSNPRCSRFLCAQQEGPKRATLFKCAAPGCNTQTCTGCKAHVDTKTGSSHVCQKDANDQDVLELGRHSQWARCPGCEALIELNLGCYHMTCRCKTEFCYLCRAKWKRCQCPQWEERRLLAAAEARVDAQLGFPPIRRAEIRPRVPPRRDTIVVRAVPREPHEEGPLRMATLLRQGNRHASATQTNLADRTHTEAVREVPVVSTNPFRRHERGDTTVTHDEGIESWRRQVAGSSTADSLQVPIAPVQPSWRKRDISTTNSSSSGSKDTLTAQNKLQKRNTPAVDIDSWRHQSASVSTPRPVSITSGTTPLTPSSSKGKGKQPETPTRWQLIREAMEHLRVNHECTHLHWRYRKGGGNCDHCHCRLPIFLYVS</sequence>
<keyword evidence="5" id="KW-0677">Repeat</keyword>
<dbReference type="CDD" id="cd20335">
    <property type="entry name" value="BRcat_RBR"/>
    <property type="match status" value="1"/>
</dbReference>
<feature type="compositionally biased region" description="Low complexity" evidence="9">
    <location>
        <begin position="552"/>
        <end position="564"/>
    </location>
</feature>
<evidence type="ECO:0000256" key="6">
    <source>
        <dbReference type="ARBA" id="ARBA00022771"/>
    </source>
</evidence>
<evidence type="ECO:0000256" key="2">
    <source>
        <dbReference type="ARBA" id="ARBA00012251"/>
    </source>
</evidence>
<feature type="region of interest" description="Disordered" evidence="9">
    <location>
        <begin position="425"/>
        <end position="573"/>
    </location>
</feature>